<dbReference type="InterPro" id="IPR056599">
    <property type="entry name" value="AAA_lid_fung"/>
</dbReference>
<dbReference type="PANTHER" id="PTHR46411">
    <property type="entry name" value="FAMILY ATPASE, PUTATIVE-RELATED"/>
    <property type="match status" value="1"/>
</dbReference>
<gene>
    <name evidence="4" type="ORF">CCUS01_16536</name>
</gene>
<dbReference type="GO" id="GO:0005524">
    <property type="term" value="F:ATP binding"/>
    <property type="evidence" value="ECO:0007669"/>
    <property type="project" value="InterPro"/>
</dbReference>
<dbReference type="Gene3D" id="3.40.50.300">
    <property type="entry name" value="P-loop containing nucleotide triphosphate hydrolases"/>
    <property type="match status" value="1"/>
</dbReference>
<sequence>MRLAMTAKTEWRMKTSISSEELTRRDKRETIEGSWCYHREPGCCGGDVIFNDLVYDEEHAAAFGQKLTRMLGPLQEEDLTEEDLMLMQPYVYAFVLRSRQWATIWTTDLKEVVFENNFNDLVISEDHKETVRALVKTHENKRAAESSPGVSRSVGTALDLVKGKGAGLVILLHGPPGVGKTSTAECVADDTHRPLFPITCGDIGETAAEVETNLQYSFKLAHKWGCVLLLDEADIFLAKRVRDNIRHNAVTSVFLRTLEYYAGILFLTSNRVGAIDPAFKSRIQMSLSYNDLDLPVTLKIYEKFIKRAKEEQRSTRTQNFKIKEKEIMSFAEKHYNRLELEGRYTWNGRQIRNAFQTAIALVEYQYISKEADEPKPSLGKKQLKKVAKGFKEFDDYLINVNGATEADEARREGWRYDVRKTISKLSTNQALSCRVGFGQELVGILTSASHSFPLKTASRKKVQQTPYGGRLASESTTLAKISTMVRIEDFEGMQYSRVGDESEMQEYAFFNQQYATSTYQKEHDMNPDLIVRPQNDQDVIRAVNWARENKVAVAVKSGGHQYSGASSTSGKNIQIDLGNTYKDLMILKPKEPIADNRTLVYIGVSITMMDLNKYLKQTKLFVPTGQCAYVGVGGHGQTGGYGQLGRSFGLFGDNIRTIRMVCHDGVIRDITKENNPEMFYAILGGSPGNFGVITHYIVEVYKSSSYLGTVAGPNGFKGPHGIKALWLYSKEVLTTLLDAIAEMADDPTFPRGFDLCVSVISTDFPMSTLFKELKDANVWQRIQDRIKNALEDDFLELLNGRFPASIILYAQWCPTSKEDKYDANVDAWFGKFRELKSLLEDFSLQFGEFDMEMSDMTGQWIFPRAREFDLPYVKRTYSTNSTSLTKDKWVDAVVDRIDLIYNPEQYLKGHEGEKDYERFMRCKLSVQIQCFGGKNSRFFVNRDNGTSYSWRDSSVVQTLDCFHEPDEDSRKLAQSWQAKNDQIMNGPDSPFSKKDRRLLWGSYGDWNLGDEKIWKCYYEDEEKYRRLGKARALADPNGTFTANPFDWAENLYVKD</sequence>
<dbReference type="EMBL" id="MPDP01000127">
    <property type="protein sequence ID" value="KAK1478242.1"/>
    <property type="molecule type" value="Genomic_DNA"/>
</dbReference>
<dbReference type="PRINTS" id="PR00830">
    <property type="entry name" value="ENDOLAPTASE"/>
</dbReference>
<name>A0AAI9VEW9_9PEZI</name>
<dbReference type="InterPro" id="IPR016169">
    <property type="entry name" value="FAD-bd_PCMH_sub2"/>
</dbReference>
<organism evidence="4 5">
    <name type="scientific">Colletotrichum cuscutae</name>
    <dbReference type="NCBI Taxonomy" id="1209917"/>
    <lineage>
        <taxon>Eukaryota</taxon>
        <taxon>Fungi</taxon>
        <taxon>Dikarya</taxon>
        <taxon>Ascomycota</taxon>
        <taxon>Pezizomycotina</taxon>
        <taxon>Sordariomycetes</taxon>
        <taxon>Hypocreomycetidae</taxon>
        <taxon>Glomerellales</taxon>
        <taxon>Glomerellaceae</taxon>
        <taxon>Colletotrichum</taxon>
        <taxon>Colletotrichum acutatum species complex</taxon>
    </lineage>
</organism>
<dbReference type="InterPro" id="IPR003593">
    <property type="entry name" value="AAA+_ATPase"/>
</dbReference>
<dbReference type="SUPFAM" id="SSF52540">
    <property type="entry name" value="P-loop containing nucleoside triphosphate hydrolases"/>
    <property type="match status" value="1"/>
</dbReference>
<dbReference type="InterPro" id="IPR003959">
    <property type="entry name" value="ATPase_AAA_core"/>
</dbReference>
<dbReference type="InterPro" id="IPR006094">
    <property type="entry name" value="Oxid_FAD_bind_N"/>
</dbReference>
<dbReference type="GO" id="GO:0071949">
    <property type="term" value="F:FAD binding"/>
    <property type="evidence" value="ECO:0007669"/>
    <property type="project" value="InterPro"/>
</dbReference>
<dbReference type="PANTHER" id="PTHR46411:SF3">
    <property type="entry name" value="AAA+ ATPASE DOMAIN-CONTAINING PROTEIN"/>
    <property type="match status" value="1"/>
</dbReference>
<dbReference type="Gene3D" id="3.30.465.10">
    <property type="match status" value="1"/>
</dbReference>
<accession>A0AAI9VEW9</accession>
<dbReference type="InterPro" id="IPR027417">
    <property type="entry name" value="P-loop_NTPase"/>
</dbReference>
<dbReference type="GO" id="GO:0016491">
    <property type="term" value="F:oxidoreductase activity"/>
    <property type="evidence" value="ECO:0007669"/>
    <property type="project" value="UniProtKB-KW"/>
</dbReference>
<evidence type="ECO:0000259" key="3">
    <source>
        <dbReference type="PROSITE" id="PS51387"/>
    </source>
</evidence>
<dbReference type="AlphaFoldDB" id="A0AAI9VEW9"/>
<dbReference type="CDD" id="cd19481">
    <property type="entry name" value="RecA-like_protease"/>
    <property type="match status" value="1"/>
</dbReference>
<dbReference type="SMART" id="SM00382">
    <property type="entry name" value="AAA"/>
    <property type="match status" value="1"/>
</dbReference>
<evidence type="ECO:0000256" key="2">
    <source>
        <dbReference type="ARBA" id="ARBA00023002"/>
    </source>
</evidence>
<evidence type="ECO:0000313" key="5">
    <source>
        <dbReference type="Proteomes" id="UP001239213"/>
    </source>
</evidence>
<keyword evidence="5" id="KW-1185">Reference proteome</keyword>
<protein>
    <submittedName>
        <fullName evidence="4">FAD binding domain-containing protein</fullName>
    </submittedName>
</protein>
<dbReference type="PROSITE" id="PS00862">
    <property type="entry name" value="OX2_COVAL_FAD"/>
    <property type="match status" value="1"/>
</dbReference>
<dbReference type="Proteomes" id="UP001239213">
    <property type="component" value="Unassembled WGS sequence"/>
</dbReference>
<dbReference type="Pfam" id="PF00004">
    <property type="entry name" value="AAA"/>
    <property type="match status" value="1"/>
</dbReference>
<dbReference type="InterPro" id="IPR006093">
    <property type="entry name" value="Oxy_OxRdtase_FAD_BS"/>
</dbReference>
<dbReference type="InterPro" id="IPR036318">
    <property type="entry name" value="FAD-bd_PCMH-like_sf"/>
</dbReference>
<proteinExistence type="inferred from homology"/>
<evidence type="ECO:0000313" key="4">
    <source>
        <dbReference type="EMBL" id="KAK1478242.1"/>
    </source>
</evidence>
<comment type="caution">
    <text evidence="4">The sequence shown here is derived from an EMBL/GenBank/DDBJ whole genome shotgun (WGS) entry which is preliminary data.</text>
</comment>
<dbReference type="Pfam" id="PF01565">
    <property type="entry name" value="FAD_binding_4"/>
    <property type="match status" value="1"/>
</dbReference>
<dbReference type="SUPFAM" id="SSF56176">
    <property type="entry name" value="FAD-binding/transporter-associated domain-like"/>
    <property type="match status" value="1"/>
</dbReference>
<dbReference type="GO" id="GO:0016887">
    <property type="term" value="F:ATP hydrolysis activity"/>
    <property type="evidence" value="ECO:0007669"/>
    <property type="project" value="InterPro"/>
</dbReference>
<dbReference type="InterPro" id="IPR016166">
    <property type="entry name" value="FAD-bd_PCMH"/>
</dbReference>
<evidence type="ECO:0000256" key="1">
    <source>
        <dbReference type="ARBA" id="ARBA00005466"/>
    </source>
</evidence>
<dbReference type="Pfam" id="PF23232">
    <property type="entry name" value="AAA_lid_13"/>
    <property type="match status" value="1"/>
</dbReference>
<keyword evidence="2" id="KW-0560">Oxidoreductase</keyword>
<reference evidence="4" key="1">
    <citation type="submission" date="2016-11" db="EMBL/GenBank/DDBJ databases">
        <title>The genome sequence of Colletotrichum cuscutae.</title>
        <authorList>
            <person name="Baroncelli R."/>
        </authorList>
    </citation>
    <scope>NUCLEOTIDE SEQUENCE</scope>
    <source>
        <strain evidence="4">IMI 304802</strain>
    </source>
</reference>
<feature type="domain" description="FAD-binding PCMH-type" evidence="3">
    <location>
        <begin position="523"/>
        <end position="703"/>
    </location>
</feature>
<dbReference type="PROSITE" id="PS51387">
    <property type="entry name" value="FAD_PCMH"/>
    <property type="match status" value="1"/>
</dbReference>
<comment type="similarity">
    <text evidence="1">Belongs to the oxygen-dependent FAD-linked oxidoreductase family.</text>
</comment>